<dbReference type="OrthoDB" id="9155572at2"/>
<protein>
    <recommendedName>
        <fullName evidence="4">DUF2569 domain-containing protein</fullName>
    </recommendedName>
</protein>
<organism evidence="2 3">
    <name type="scientific">Oleispira antarctica RB-8</name>
    <dbReference type="NCBI Taxonomy" id="698738"/>
    <lineage>
        <taxon>Bacteria</taxon>
        <taxon>Pseudomonadati</taxon>
        <taxon>Pseudomonadota</taxon>
        <taxon>Gammaproteobacteria</taxon>
        <taxon>Oceanospirillales</taxon>
        <taxon>Oceanospirillaceae</taxon>
        <taxon>Oleispira</taxon>
    </lineage>
</organism>
<evidence type="ECO:0000313" key="2">
    <source>
        <dbReference type="EMBL" id="CCK77556.1"/>
    </source>
</evidence>
<dbReference type="Proteomes" id="UP000032749">
    <property type="component" value="Chromosome"/>
</dbReference>
<dbReference type="InterPro" id="IPR019690">
    <property type="entry name" value="DUF2569"/>
</dbReference>
<evidence type="ECO:0000313" key="3">
    <source>
        <dbReference type="Proteomes" id="UP000032749"/>
    </source>
</evidence>
<feature type="transmembrane region" description="Helical" evidence="1">
    <location>
        <begin position="12"/>
        <end position="38"/>
    </location>
</feature>
<dbReference type="EMBL" id="FO203512">
    <property type="protein sequence ID" value="CCK77556.1"/>
    <property type="molecule type" value="Genomic_DNA"/>
</dbReference>
<dbReference type="STRING" id="698738.OLEAN_C33800"/>
<feature type="transmembrane region" description="Helical" evidence="1">
    <location>
        <begin position="96"/>
        <end position="120"/>
    </location>
</feature>
<sequence length="160" mass="17886">METSSDKLNGLSGWLILVAIGIVLTPIRIVALVLPMYADIFTDGTWDVLTTLGSDVYSPFWAPILIAEVVINIGVMGLWLYIAFIFFSKKVIFPKVYIGALLFSIAFIAIDAFAMTLVLPDEPIFDPETMKELFRSLISAIIWIPYMLKSKRVKATFTNT</sequence>
<dbReference type="HOGENOM" id="CLU_108010_1_0_6"/>
<reference evidence="2 3" key="1">
    <citation type="journal article" date="2013" name="Nat. Commun.">
        <title>Genome sequence and functional genomic analysis of the oil-degrading bacterium Oleispira antarctica.</title>
        <authorList>
            <person name="Kube M."/>
            <person name="Chernikova T.N."/>
            <person name="Al-Ramahi Y."/>
            <person name="Beloqui A."/>
            <person name="Lopez-Cortez N."/>
            <person name="Guazzaroni M.E."/>
            <person name="Heipieper H.J."/>
            <person name="Klages S."/>
            <person name="Kotsyurbenko O.R."/>
            <person name="Langer I."/>
            <person name="Nechitaylo T.Y."/>
            <person name="Lunsdorf H."/>
            <person name="Fernandez M."/>
            <person name="Juarez S."/>
            <person name="Ciordia S."/>
            <person name="Singer A."/>
            <person name="Kagan O."/>
            <person name="Egorova O."/>
            <person name="Petit P.A."/>
            <person name="Stogios P."/>
            <person name="Kim Y."/>
            <person name="Tchigvintsev A."/>
            <person name="Flick R."/>
            <person name="Denaro R."/>
            <person name="Genovese M."/>
            <person name="Albar J.P."/>
            <person name="Reva O.N."/>
            <person name="Martinez-Gomariz M."/>
            <person name="Tran H."/>
            <person name="Ferrer M."/>
            <person name="Savchenko A."/>
            <person name="Yakunin A.F."/>
            <person name="Yakimov M.M."/>
            <person name="Golyshina O.V."/>
            <person name="Reinhardt R."/>
            <person name="Golyshin P.N."/>
        </authorList>
    </citation>
    <scope>NUCLEOTIDE SEQUENCE [LARGE SCALE GENOMIC DNA]</scope>
</reference>
<dbReference type="Pfam" id="PF10754">
    <property type="entry name" value="DUF2569"/>
    <property type="match status" value="1"/>
</dbReference>
<dbReference type="AlphaFoldDB" id="R4YQT5"/>
<keyword evidence="3" id="KW-1185">Reference proteome</keyword>
<keyword evidence="1" id="KW-0812">Transmembrane</keyword>
<feature type="transmembrane region" description="Helical" evidence="1">
    <location>
        <begin position="58"/>
        <end position="84"/>
    </location>
</feature>
<proteinExistence type="predicted"/>
<feature type="transmembrane region" description="Helical" evidence="1">
    <location>
        <begin position="132"/>
        <end position="148"/>
    </location>
</feature>
<keyword evidence="1" id="KW-1133">Transmembrane helix</keyword>
<gene>
    <name evidence="2" type="ORF">OLEAN_C33800</name>
</gene>
<accession>R4YQT5</accession>
<keyword evidence="1" id="KW-0472">Membrane</keyword>
<evidence type="ECO:0008006" key="4">
    <source>
        <dbReference type="Google" id="ProtNLM"/>
    </source>
</evidence>
<name>R4YQT5_OLEAN</name>
<dbReference type="KEGG" id="oai:OLEAN_C33800"/>
<evidence type="ECO:0000256" key="1">
    <source>
        <dbReference type="SAM" id="Phobius"/>
    </source>
</evidence>